<dbReference type="Proteomes" id="UP000826254">
    <property type="component" value="Chromosome"/>
</dbReference>
<protein>
    <submittedName>
        <fullName evidence="4">RNA ligase</fullName>
    </submittedName>
</protein>
<keyword evidence="5" id="KW-1185">Reference proteome</keyword>
<gene>
    <name evidence="4" type="ORF">K6T50_12080</name>
</gene>
<reference evidence="4 5" key="1">
    <citation type="journal article" date="2021" name="Int. J. Syst. Evol. Microbiol.">
        <title>Halobaculum halophilum sp. nov. and Halobaculum salinum sp. nov., isolated from salt lake and saline soil.</title>
        <authorList>
            <person name="Cui H.L."/>
            <person name="Shi X.W."/>
            <person name="Yin X.M."/>
            <person name="Yang X.Y."/>
            <person name="Hou J."/>
            <person name="Zhu L."/>
        </authorList>
    </citation>
    <scope>NUCLEOTIDE SEQUENCE [LARGE SCALE GENOMIC DNA]</scope>
    <source>
        <strain evidence="4 5">NBRC 109044</strain>
    </source>
</reference>
<proteinExistence type="predicted"/>
<name>A0A8T8WB90_9EURY</name>
<sequence>MGNAAETLSDRLDPDVTDPADLGEHLERHERLGRECAALPDARHGLERGTVVVDGDAVVRGYPSVPRALVLDPTVSEHFDAERVVVEEKLNGFNVRIVDLGDGQPLAFTRSGYLCPYTTDRARTLLELGEFFRDHPRAMVCAELIGPETPYTTHDYDGVDSHALRVFDVRDRATGEPLPIDRRRERCASYGLPQPRVFGAWGTESAPRHVRRVIEDLDEHGREGVVMKSPDATTALKYTTETHHHAELAYAAGTPFERGRDFLFSRVMREAFQAYEFDEDGDRLRERAHDLGESLLLPFVETIREVAADGGVGDEHVARGDPEHVGALLDHLRAFGVELEVIADETDGDDRVVRFRKVAESTRDRTRHYLSGGTYDE</sequence>
<dbReference type="InterPro" id="IPR001072">
    <property type="entry name" value="RNA_ligase_Pab1020"/>
</dbReference>
<dbReference type="SUPFAM" id="SSF56091">
    <property type="entry name" value="DNA ligase/mRNA capping enzyme, catalytic domain"/>
    <property type="match status" value="1"/>
</dbReference>
<evidence type="ECO:0000313" key="5">
    <source>
        <dbReference type="Proteomes" id="UP000826254"/>
    </source>
</evidence>
<dbReference type="Gene3D" id="3.30.1490.70">
    <property type="match status" value="1"/>
</dbReference>
<dbReference type="InterPro" id="IPR021122">
    <property type="entry name" value="RNA_ligase_dom_REL/Rnl2"/>
</dbReference>
<evidence type="ECO:0000259" key="3">
    <source>
        <dbReference type="Pfam" id="PF18330"/>
    </source>
</evidence>
<evidence type="ECO:0000313" key="4">
    <source>
        <dbReference type="EMBL" id="QZP37023.1"/>
    </source>
</evidence>
<dbReference type="Gene3D" id="3.30.70.2160">
    <property type="match status" value="1"/>
</dbReference>
<dbReference type="AlphaFoldDB" id="A0A8T8WB90"/>
<dbReference type="InterPro" id="IPR041596">
    <property type="entry name" value="Lig_Pab1020_C"/>
</dbReference>
<dbReference type="Pfam" id="PF09414">
    <property type="entry name" value="RNA_ligase"/>
    <property type="match status" value="1"/>
</dbReference>
<organism evidence="4 5">
    <name type="scientific">Halobaculum magnesiiphilum</name>
    <dbReference type="NCBI Taxonomy" id="1017351"/>
    <lineage>
        <taxon>Archaea</taxon>
        <taxon>Methanobacteriati</taxon>
        <taxon>Methanobacteriota</taxon>
        <taxon>Stenosarchaea group</taxon>
        <taxon>Halobacteria</taxon>
        <taxon>Halobacteriales</taxon>
        <taxon>Haloferacaceae</taxon>
        <taxon>Halobaculum</taxon>
    </lineage>
</organism>
<evidence type="ECO:0000256" key="1">
    <source>
        <dbReference type="SAM" id="MobiDB-lite"/>
    </source>
</evidence>
<dbReference type="GeneID" id="67178892"/>
<accession>A0A8T8WB90</accession>
<dbReference type="RefSeq" id="WP_222606838.1">
    <property type="nucleotide sequence ID" value="NZ_CP081958.1"/>
</dbReference>
<evidence type="ECO:0000259" key="2">
    <source>
        <dbReference type="Pfam" id="PF09414"/>
    </source>
</evidence>
<keyword evidence="4" id="KW-0436">Ligase</keyword>
<dbReference type="PRINTS" id="PR01048">
    <property type="entry name" value="Y414FAMILY"/>
</dbReference>
<dbReference type="Pfam" id="PF18330">
    <property type="entry name" value="Lig_C"/>
    <property type="match status" value="1"/>
</dbReference>
<dbReference type="EMBL" id="CP081958">
    <property type="protein sequence ID" value="QZP37023.1"/>
    <property type="molecule type" value="Genomic_DNA"/>
</dbReference>
<dbReference type="NCBIfam" id="TIGR01209">
    <property type="entry name" value="RNA ligase"/>
    <property type="match status" value="1"/>
</dbReference>
<dbReference type="Gene3D" id="3.30.470.30">
    <property type="entry name" value="DNA ligase/mRNA capping enzyme"/>
    <property type="match status" value="1"/>
</dbReference>
<feature type="domain" description="RNA ligase Pab1020 C-terminal" evidence="3">
    <location>
        <begin position="250"/>
        <end position="373"/>
    </location>
</feature>
<feature type="region of interest" description="Disordered" evidence="1">
    <location>
        <begin position="1"/>
        <end position="21"/>
    </location>
</feature>
<dbReference type="KEGG" id="hmp:K6T50_12080"/>
<dbReference type="GO" id="GO:0016874">
    <property type="term" value="F:ligase activity"/>
    <property type="evidence" value="ECO:0007669"/>
    <property type="project" value="UniProtKB-KW"/>
</dbReference>
<feature type="domain" description="RNA ligase" evidence="2">
    <location>
        <begin position="83"/>
        <end position="238"/>
    </location>
</feature>